<evidence type="ECO:0000256" key="1">
    <source>
        <dbReference type="ARBA" id="ARBA00004123"/>
    </source>
</evidence>
<feature type="compositionally biased region" description="Polar residues" evidence="3">
    <location>
        <begin position="163"/>
        <end position="172"/>
    </location>
</feature>
<dbReference type="EMBL" id="JANIEX010000357">
    <property type="protein sequence ID" value="KAJ3568254.1"/>
    <property type="molecule type" value="Genomic_DNA"/>
</dbReference>
<feature type="compositionally biased region" description="Polar residues" evidence="3">
    <location>
        <begin position="128"/>
        <end position="149"/>
    </location>
</feature>
<dbReference type="Pfam" id="PF05965">
    <property type="entry name" value="FYRC"/>
    <property type="match status" value="1"/>
</dbReference>
<dbReference type="InterPro" id="IPR003888">
    <property type="entry name" value="FYrich_N"/>
</dbReference>
<sequence length="811" mass="84576">MTLVTAKDTKLESSLVPEAGSSSSLGSQNSNRYQRPADKIGKTGELAANTAQKSFVSTSAETSGVNESDAPGDDDPSHSTITVSPTGPQSEVAGSIAVNGTTVTNGTDPQNQATHSAGHGQTPLAETPLQQQLQSDGQEAQNFPGTSAHSVPPHGRVEATHALLTSTPNGQTLADGDSVLPASSTASAPSTSNAPSVSPPPSSNVESAQANTPTTDDSMPVDSPDRGARVSTVEEEEPLSRRTRSRGKRLPDTMSKEPAKRVRKARDTATGGGKAAAATNMNANANARAGVHDPSSSTSQASATRQPIPAQPEVPTVATPAVSPPQMANTILDPNLDPALASSSTLPTAPNNNPDQPTNSEGNSSDPVPSSSASEQPKTDSVPPSLANNPYLALSTAFLKGAPGNGGPGFNPYTLYYGPGTPITPHTPTYPYPYIYHLPGPIAAQAMYPASPTFPSPPTTQKPPPTASTSNGDQRQKPKRLKAHTVTSGNHNIPIVPRDKKGKPMLPLNVGIMTVIRLGEVCTREHFHTERYIFPVGYEVTRRYLSTMDPNCEVVYHCTILDGGDGPKFQIVPSDAPDKTVIAGTATGAWSSIVKQANAIRSRQHSNSVSGPDFFGLGQNTIKHLIQELPNADRLRDYVWQNFNEGGPLGGRHAAVTPALPEDYDSTLPIGALFPSERERMKQETSPRGLSYYPQHIIAQAEAQRQQHIDPAQPNAPVLDVSLLQAPVAVPTPANDVLAGPVPQPPIAPGNIPSQSTPSIPSTLDPNSQPSPTSVPTTIAGIMSAYPVPTPSASAPAQASPAPTPSQPSSS</sequence>
<dbReference type="AlphaFoldDB" id="A0AAD5VY86"/>
<accession>A0AAD5VY86</accession>
<feature type="compositionally biased region" description="Low complexity" evidence="3">
    <location>
        <begin position="20"/>
        <end position="31"/>
    </location>
</feature>
<feature type="region of interest" description="Disordered" evidence="3">
    <location>
        <begin position="1"/>
        <end position="387"/>
    </location>
</feature>
<organism evidence="4 5">
    <name type="scientific">Leucocoprinus birnbaumii</name>
    <dbReference type="NCBI Taxonomy" id="56174"/>
    <lineage>
        <taxon>Eukaryota</taxon>
        <taxon>Fungi</taxon>
        <taxon>Dikarya</taxon>
        <taxon>Basidiomycota</taxon>
        <taxon>Agaricomycotina</taxon>
        <taxon>Agaricomycetes</taxon>
        <taxon>Agaricomycetidae</taxon>
        <taxon>Agaricales</taxon>
        <taxon>Agaricineae</taxon>
        <taxon>Agaricaceae</taxon>
        <taxon>Leucocoprinus</taxon>
    </lineage>
</organism>
<feature type="compositionally biased region" description="Pro residues" evidence="3">
    <location>
        <begin position="452"/>
        <end position="466"/>
    </location>
</feature>
<dbReference type="GO" id="GO:0051726">
    <property type="term" value="P:regulation of cell cycle"/>
    <property type="evidence" value="ECO:0007669"/>
    <property type="project" value="TreeGrafter"/>
</dbReference>
<protein>
    <recommendedName>
        <fullName evidence="6">Transforming growth factor beta regulator 1</fullName>
    </recommendedName>
</protein>
<feature type="region of interest" description="Disordered" evidence="3">
    <location>
        <begin position="735"/>
        <end position="811"/>
    </location>
</feature>
<reference evidence="4" key="1">
    <citation type="submission" date="2022-07" db="EMBL/GenBank/DDBJ databases">
        <title>Genome Sequence of Leucocoprinus birnbaumii.</title>
        <authorList>
            <person name="Buettner E."/>
        </authorList>
    </citation>
    <scope>NUCLEOTIDE SEQUENCE</scope>
    <source>
        <strain evidence="4">VT141</strain>
    </source>
</reference>
<dbReference type="PROSITE" id="PS51543">
    <property type="entry name" value="FYRC"/>
    <property type="match status" value="1"/>
</dbReference>
<feature type="compositionally biased region" description="Low complexity" evidence="3">
    <location>
        <begin position="791"/>
        <end position="801"/>
    </location>
</feature>
<feature type="compositionally biased region" description="Polar residues" evidence="3">
    <location>
        <begin position="764"/>
        <end position="777"/>
    </location>
</feature>
<feature type="compositionally biased region" description="Low complexity" evidence="3">
    <location>
        <begin position="181"/>
        <end position="196"/>
    </location>
</feature>
<gene>
    <name evidence="4" type="ORF">NP233_g5840</name>
</gene>
<dbReference type="Pfam" id="PF05964">
    <property type="entry name" value="FYRN"/>
    <property type="match status" value="1"/>
</dbReference>
<evidence type="ECO:0008006" key="6">
    <source>
        <dbReference type="Google" id="ProtNLM"/>
    </source>
</evidence>
<feature type="region of interest" description="Disordered" evidence="3">
    <location>
        <begin position="448"/>
        <end position="500"/>
    </location>
</feature>
<dbReference type="InterPro" id="IPR003889">
    <property type="entry name" value="FYrich_C"/>
</dbReference>
<dbReference type="GO" id="GO:0005634">
    <property type="term" value="C:nucleus"/>
    <property type="evidence" value="ECO:0007669"/>
    <property type="project" value="UniProtKB-SubCell"/>
</dbReference>
<feature type="compositionally biased region" description="Low complexity" evidence="3">
    <location>
        <begin position="275"/>
        <end position="326"/>
    </location>
</feature>
<keyword evidence="2" id="KW-0539">Nucleus</keyword>
<feature type="compositionally biased region" description="Low complexity" evidence="3">
    <location>
        <begin position="752"/>
        <end position="763"/>
    </location>
</feature>
<dbReference type="Proteomes" id="UP001213000">
    <property type="component" value="Unassembled WGS sequence"/>
</dbReference>
<feature type="compositionally biased region" description="Pro residues" evidence="3">
    <location>
        <begin position="802"/>
        <end position="811"/>
    </location>
</feature>
<name>A0AAD5VY86_9AGAR</name>
<comment type="subcellular location">
    <subcellularLocation>
        <location evidence="1">Nucleus</location>
    </subcellularLocation>
</comment>
<evidence type="ECO:0000256" key="2">
    <source>
        <dbReference type="ARBA" id="ARBA00023242"/>
    </source>
</evidence>
<feature type="compositionally biased region" description="Polar residues" evidence="3">
    <location>
        <begin position="341"/>
        <end position="359"/>
    </location>
</feature>
<evidence type="ECO:0000313" key="5">
    <source>
        <dbReference type="Proteomes" id="UP001213000"/>
    </source>
</evidence>
<dbReference type="SMART" id="SM00541">
    <property type="entry name" value="FYRN"/>
    <property type="match status" value="1"/>
</dbReference>
<feature type="compositionally biased region" description="Polar residues" evidence="3">
    <location>
        <begin position="78"/>
        <end position="89"/>
    </location>
</feature>
<feature type="compositionally biased region" description="Polar residues" evidence="3">
    <location>
        <begin position="49"/>
        <end position="66"/>
    </location>
</feature>
<evidence type="ECO:0000256" key="3">
    <source>
        <dbReference type="SAM" id="MobiDB-lite"/>
    </source>
</evidence>
<feature type="compositionally biased region" description="Basic and acidic residues" evidence="3">
    <location>
        <begin position="249"/>
        <end position="260"/>
    </location>
</feature>
<dbReference type="PROSITE" id="PS51542">
    <property type="entry name" value="FYRN"/>
    <property type="match status" value="1"/>
</dbReference>
<dbReference type="SMART" id="SM00542">
    <property type="entry name" value="FYRC"/>
    <property type="match status" value="1"/>
</dbReference>
<dbReference type="InterPro" id="IPR040092">
    <property type="entry name" value="TBRG1"/>
</dbReference>
<dbReference type="Gene3D" id="3.30.160.360">
    <property type="match status" value="1"/>
</dbReference>
<dbReference type="PANTHER" id="PTHR22715:SF0">
    <property type="entry name" value="TRANSFORMING GROWTH FACTOR BETA REGULATOR 1"/>
    <property type="match status" value="1"/>
</dbReference>
<comment type="caution">
    <text evidence="4">The sequence shown here is derived from an EMBL/GenBank/DDBJ whole genome shotgun (WGS) entry which is preliminary data.</text>
</comment>
<proteinExistence type="predicted"/>
<evidence type="ECO:0000313" key="4">
    <source>
        <dbReference type="EMBL" id="KAJ3568254.1"/>
    </source>
</evidence>
<dbReference type="PANTHER" id="PTHR22715">
    <property type="entry name" value="TRANSFORMING GROWTH FACTOR BETA REGULATED GENE 1"/>
    <property type="match status" value="1"/>
</dbReference>
<feature type="compositionally biased region" description="Polar residues" evidence="3">
    <location>
        <begin position="98"/>
        <end position="115"/>
    </location>
</feature>
<keyword evidence="5" id="KW-1185">Reference proteome</keyword>
<feature type="compositionally biased region" description="Low complexity" evidence="3">
    <location>
        <begin position="360"/>
        <end position="374"/>
    </location>
</feature>